<dbReference type="EMBL" id="FOHI01000001">
    <property type="protein sequence ID" value="SES73559.1"/>
    <property type="molecule type" value="Genomic_DNA"/>
</dbReference>
<dbReference type="AlphaFoldDB" id="A0A1H9YWI4"/>
<dbReference type="OrthoDB" id="118744at2"/>
<sequence length="115" mass="13143">MSFDTRLKYLRIALNLFGFFFLIVLAPLMLGLWPSGWTWGVDQGHSHYALMIIAMYAVLRGFLLLAARRLNPGSRGRIPVSGLSRIRQFALSQQCVKRTLQHRAEGQIHHLQPVQ</sequence>
<evidence type="ECO:0000313" key="3">
    <source>
        <dbReference type="Proteomes" id="UP000183339"/>
    </source>
</evidence>
<proteinExistence type="predicted"/>
<name>A0A1H9YWI4_9PROT</name>
<evidence type="ECO:0000313" key="2">
    <source>
        <dbReference type="EMBL" id="SES73559.1"/>
    </source>
</evidence>
<reference evidence="2 3" key="1">
    <citation type="submission" date="2016-10" db="EMBL/GenBank/DDBJ databases">
        <authorList>
            <person name="de Groot N.N."/>
        </authorList>
    </citation>
    <scope>NUCLEOTIDE SEQUENCE [LARGE SCALE GENOMIC DNA]</scope>
    <source>
        <strain evidence="2 3">Nl7</strain>
    </source>
</reference>
<dbReference type="Proteomes" id="UP000183339">
    <property type="component" value="Unassembled WGS sequence"/>
</dbReference>
<feature type="transmembrane region" description="Helical" evidence="1">
    <location>
        <begin position="45"/>
        <end position="67"/>
    </location>
</feature>
<keyword evidence="1" id="KW-0812">Transmembrane</keyword>
<evidence type="ECO:0000256" key="1">
    <source>
        <dbReference type="SAM" id="Phobius"/>
    </source>
</evidence>
<accession>A0A1H9YWI4</accession>
<protein>
    <submittedName>
        <fullName evidence="2">Uncharacterized protein</fullName>
    </submittedName>
</protein>
<dbReference type="Pfam" id="PF20337">
    <property type="entry name" value="DUF6632"/>
    <property type="match status" value="1"/>
</dbReference>
<keyword evidence="1" id="KW-0472">Membrane</keyword>
<gene>
    <name evidence="2" type="ORF">SAMN05216412_101414</name>
</gene>
<keyword evidence="1" id="KW-1133">Transmembrane helix</keyword>
<dbReference type="InterPro" id="IPR046572">
    <property type="entry name" value="DUF6632"/>
</dbReference>
<feature type="transmembrane region" description="Helical" evidence="1">
    <location>
        <begin position="12"/>
        <end position="33"/>
    </location>
</feature>
<organism evidence="2 3">
    <name type="scientific">Nitrosospira multiformis</name>
    <dbReference type="NCBI Taxonomy" id="1231"/>
    <lineage>
        <taxon>Bacteria</taxon>
        <taxon>Pseudomonadati</taxon>
        <taxon>Pseudomonadota</taxon>
        <taxon>Betaproteobacteria</taxon>
        <taxon>Nitrosomonadales</taxon>
        <taxon>Nitrosomonadaceae</taxon>
        <taxon>Nitrosospira</taxon>
    </lineage>
</organism>